<feature type="transmembrane region" description="Helical" evidence="8">
    <location>
        <begin position="431"/>
        <end position="448"/>
    </location>
</feature>
<evidence type="ECO:0000256" key="7">
    <source>
        <dbReference type="RuleBase" id="RU000320"/>
    </source>
</evidence>
<dbReference type="GO" id="GO:0005886">
    <property type="term" value="C:plasma membrane"/>
    <property type="evidence" value="ECO:0007669"/>
    <property type="project" value="UniProtKB-SubCell"/>
</dbReference>
<comment type="subcellular location">
    <subcellularLocation>
        <location evidence="1">Cell membrane</location>
        <topology evidence="1">Multi-pass membrane protein</topology>
    </subcellularLocation>
    <subcellularLocation>
        <location evidence="7">Membrane</location>
        <topology evidence="7">Multi-pass membrane protein</topology>
    </subcellularLocation>
</comment>
<dbReference type="STRING" id="267850.ADINL_0945"/>
<proteinExistence type="inferred from homology"/>
<dbReference type="InterPro" id="IPR050586">
    <property type="entry name" value="CPA3_Na-H_Antiporter_D"/>
</dbReference>
<evidence type="ECO:0000313" key="10">
    <source>
        <dbReference type="EMBL" id="KDE40353.1"/>
    </source>
</evidence>
<dbReference type="Pfam" id="PF00361">
    <property type="entry name" value="Proton_antipo_M"/>
    <property type="match status" value="1"/>
</dbReference>
<feature type="transmembrane region" description="Helical" evidence="8">
    <location>
        <begin position="232"/>
        <end position="254"/>
    </location>
</feature>
<evidence type="ECO:0000259" key="9">
    <source>
        <dbReference type="Pfam" id="PF00361"/>
    </source>
</evidence>
<feature type="transmembrane region" description="Helical" evidence="8">
    <location>
        <begin position="317"/>
        <end position="339"/>
    </location>
</feature>
<keyword evidence="11" id="KW-1185">Reference proteome</keyword>
<feature type="domain" description="NADH:quinone oxidoreductase/Mrp antiporter transmembrane" evidence="9">
    <location>
        <begin position="118"/>
        <end position="342"/>
    </location>
</feature>
<feature type="transmembrane region" description="Helical" evidence="8">
    <location>
        <begin position="460"/>
        <end position="479"/>
    </location>
</feature>
<evidence type="ECO:0000313" key="11">
    <source>
        <dbReference type="Proteomes" id="UP000027318"/>
    </source>
</evidence>
<feature type="transmembrane region" description="Helical" evidence="8">
    <location>
        <begin position="73"/>
        <end position="92"/>
    </location>
</feature>
<feature type="transmembrane region" description="Helical" evidence="8">
    <location>
        <begin position="31"/>
        <end position="53"/>
    </location>
</feature>
<gene>
    <name evidence="10" type="ORF">ADINL_0945</name>
</gene>
<dbReference type="OrthoDB" id="9768329at2"/>
<keyword evidence="10" id="KW-0560">Oxidoreductase</keyword>
<evidence type="ECO:0000256" key="5">
    <source>
        <dbReference type="ARBA" id="ARBA00022989"/>
    </source>
</evidence>
<feature type="transmembrane region" description="Helical" evidence="8">
    <location>
        <begin position="198"/>
        <end position="220"/>
    </location>
</feature>
<comment type="caution">
    <text evidence="10">The sequence shown here is derived from an EMBL/GenBank/DDBJ whole genome shotgun (WGS) entry which is preliminary data.</text>
</comment>
<keyword evidence="3" id="KW-1003">Cell membrane</keyword>
<sequence>MTLDQWLLLLTPIWPLLLAALTCIPGGQRHAGTAAVLACLPALWLSQLAYTHLSLPTLLLGSVWQTLPISQTFLLFTALLWLLSALYGLGYLQKDSRAVSFWRLWLLTLSGNLGLLVSADIISFYLFFALMTFAGYGLVIHNRSASALRAGRIYLVMAIMGEMLILSGLFLASAATAHTSILSSDLARAIPESSHAQLILFCLFFGFGVKAGIPLLHLWLPLAHPVAPTPASAVLSGAMIKAGLFAWLGLLPLGEFQSSLWAATLIILGFTAAFGAALLGVLQNAPKAVLAYSSISQMGLMTLTLGCIFLQPSLLLPLLPVLTFFALHHALAKGALFLSTGINAQYQTIPVVLFSLGMLLPALSLIGLLGSGAHAKLLLKAGLYDLPLNSLILAITLSAAATTSLMLRFLWLLKQQRQQDTTESTNTWMQLSWAALVLCSFFAPQWFAADLFTPLYQQPLAYAELWWVPALTLLISLWLRHHAPRWQILQGDMVIVFEQASRWLASALTATAFSHKAPAPAMSTKAVQAWLARLEPRCRSQIAALFGLLLLLANLLIWWF</sequence>
<name>A0A063Y221_9GAMM</name>
<evidence type="ECO:0000256" key="3">
    <source>
        <dbReference type="ARBA" id="ARBA00022475"/>
    </source>
</evidence>
<dbReference type="EMBL" id="JMSZ01000016">
    <property type="protein sequence ID" value="KDE40353.1"/>
    <property type="molecule type" value="Genomic_DNA"/>
</dbReference>
<reference evidence="10 11" key="1">
    <citation type="journal article" date="2005" name="Int. J. Syst. Evol. Microbiol.">
        <title>Nitrincola lacisaponensis gen. nov., sp. nov., a novel alkaliphilic bacterium isolated from an alkaline, saline lake.</title>
        <authorList>
            <person name="Dimitriu P.A."/>
            <person name="Shukla S.K."/>
            <person name="Conradt J."/>
            <person name="Marquez M.C."/>
            <person name="Ventosa A."/>
            <person name="Maglia A."/>
            <person name="Peyton B.M."/>
            <person name="Pinkart H.C."/>
            <person name="Mormile M.R."/>
        </authorList>
    </citation>
    <scope>NUCLEOTIDE SEQUENCE [LARGE SCALE GENOMIC DNA]</scope>
    <source>
        <strain evidence="10 11">4CA</strain>
    </source>
</reference>
<comment type="similarity">
    <text evidence="2">Belongs to the CPA3 antiporters (TC 2.A.63) subunit D family.</text>
</comment>
<feature type="transmembrane region" description="Helical" evidence="8">
    <location>
        <begin position="153"/>
        <end position="178"/>
    </location>
</feature>
<dbReference type="Proteomes" id="UP000027318">
    <property type="component" value="Unassembled WGS sequence"/>
</dbReference>
<organism evidence="10 11">
    <name type="scientific">Nitrincola lacisaponensis</name>
    <dbReference type="NCBI Taxonomy" id="267850"/>
    <lineage>
        <taxon>Bacteria</taxon>
        <taxon>Pseudomonadati</taxon>
        <taxon>Pseudomonadota</taxon>
        <taxon>Gammaproteobacteria</taxon>
        <taxon>Oceanospirillales</taxon>
        <taxon>Oceanospirillaceae</taxon>
        <taxon>Nitrincola</taxon>
    </lineage>
</organism>
<dbReference type="InterPro" id="IPR001750">
    <property type="entry name" value="ND/Mrp_TM"/>
</dbReference>
<evidence type="ECO:0000256" key="8">
    <source>
        <dbReference type="SAM" id="Phobius"/>
    </source>
</evidence>
<evidence type="ECO:0000256" key="1">
    <source>
        <dbReference type="ARBA" id="ARBA00004651"/>
    </source>
</evidence>
<feature type="transmembrane region" description="Helical" evidence="8">
    <location>
        <begin position="351"/>
        <end position="371"/>
    </location>
</feature>
<dbReference type="PANTHER" id="PTHR42703">
    <property type="entry name" value="NADH DEHYDROGENASE"/>
    <property type="match status" value="1"/>
</dbReference>
<dbReference type="RefSeq" id="WP_051632564.1">
    <property type="nucleotide sequence ID" value="NZ_JMSZ01000016.1"/>
</dbReference>
<feature type="transmembrane region" description="Helical" evidence="8">
    <location>
        <begin position="122"/>
        <end position="141"/>
    </location>
</feature>
<feature type="transmembrane region" description="Helical" evidence="8">
    <location>
        <begin position="99"/>
        <end position="116"/>
    </location>
</feature>
<protein>
    <submittedName>
        <fullName evidence="10">Hydrogenase-4 component B</fullName>
        <ecNumber evidence="10">1.-.-.-</ecNumber>
    </submittedName>
</protein>
<dbReference type="PANTHER" id="PTHR42703:SF1">
    <property type="entry name" value="NA(+)_H(+) ANTIPORTER SUBUNIT D1"/>
    <property type="match status" value="1"/>
</dbReference>
<feature type="transmembrane region" description="Helical" evidence="8">
    <location>
        <begin position="260"/>
        <end position="282"/>
    </location>
</feature>
<evidence type="ECO:0000256" key="2">
    <source>
        <dbReference type="ARBA" id="ARBA00005346"/>
    </source>
</evidence>
<keyword evidence="6 8" id="KW-0472">Membrane</keyword>
<dbReference type="AlphaFoldDB" id="A0A063Y221"/>
<feature type="transmembrane region" description="Helical" evidence="8">
    <location>
        <begin position="289"/>
        <end position="311"/>
    </location>
</feature>
<dbReference type="EC" id="1.-.-.-" evidence="10"/>
<dbReference type="GO" id="GO:0016491">
    <property type="term" value="F:oxidoreductase activity"/>
    <property type="evidence" value="ECO:0007669"/>
    <property type="project" value="UniProtKB-KW"/>
</dbReference>
<keyword evidence="4 7" id="KW-0812">Transmembrane</keyword>
<feature type="transmembrane region" description="Helical" evidence="8">
    <location>
        <begin position="391"/>
        <end position="411"/>
    </location>
</feature>
<feature type="transmembrane region" description="Helical" evidence="8">
    <location>
        <begin position="6"/>
        <end position="24"/>
    </location>
</feature>
<accession>A0A063Y221</accession>
<feature type="transmembrane region" description="Helical" evidence="8">
    <location>
        <begin position="542"/>
        <end position="559"/>
    </location>
</feature>
<dbReference type="PATRIC" id="fig|267850.7.peg.939"/>
<evidence type="ECO:0000256" key="4">
    <source>
        <dbReference type="ARBA" id="ARBA00022692"/>
    </source>
</evidence>
<evidence type="ECO:0000256" key="6">
    <source>
        <dbReference type="ARBA" id="ARBA00023136"/>
    </source>
</evidence>
<keyword evidence="5 8" id="KW-1133">Transmembrane helix</keyword>